<reference evidence="7" key="1">
    <citation type="journal article" date="2012" name="G3 (Bethesda)">
        <title>Pichia sorbitophila, an interspecies yeast hybrid reveals early steps of genome resolution following polyploidization.</title>
        <authorList>
            <person name="Leh Louis V."/>
            <person name="Despons L."/>
            <person name="Friedrich A."/>
            <person name="Martin T."/>
            <person name="Durrens P."/>
            <person name="Casaregola S."/>
            <person name="Neuveglise C."/>
            <person name="Fairhead C."/>
            <person name="Marck C."/>
            <person name="Cruz J.A."/>
            <person name="Straub M.L."/>
            <person name="Kugler V."/>
            <person name="Sacerdot C."/>
            <person name="Uzunov Z."/>
            <person name="Thierry A."/>
            <person name="Weiss S."/>
            <person name="Bleykasten C."/>
            <person name="De Montigny J."/>
            <person name="Jacques N."/>
            <person name="Jung P."/>
            <person name="Lemaire M."/>
            <person name="Mallet S."/>
            <person name="Morel G."/>
            <person name="Richard G.F."/>
            <person name="Sarkar A."/>
            <person name="Savel G."/>
            <person name="Schacherer J."/>
            <person name="Seret M.L."/>
            <person name="Talla E."/>
            <person name="Samson G."/>
            <person name="Jubin C."/>
            <person name="Poulain J."/>
            <person name="Vacherie B."/>
            <person name="Barbe V."/>
            <person name="Pelletier E."/>
            <person name="Sherman D.J."/>
            <person name="Westhof E."/>
            <person name="Weissenbach J."/>
            <person name="Baret P.V."/>
            <person name="Wincker P."/>
            <person name="Gaillardin C."/>
            <person name="Dujon B."/>
            <person name="Souciet J.L."/>
        </authorList>
    </citation>
    <scope>NUCLEOTIDE SEQUENCE [LARGE SCALE GENOMIC DNA]</scope>
    <source>
        <strain evidence="7">CBS 270.75 / DBVPG 7215 / KCTC 17166 / NRRL Y-17582</strain>
    </source>
</reference>
<evidence type="ECO:0000256" key="1">
    <source>
        <dbReference type="ARBA" id="ARBA00007471"/>
    </source>
</evidence>
<dbReference type="GeneID" id="11472484"/>
<dbReference type="Proteomes" id="UP000006790">
    <property type="component" value="Chromosome 7"/>
</dbReference>
<evidence type="ECO:0000259" key="5">
    <source>
        <dbReference type="PROSITE" id="PS51339"/>
    </source>
</evidence>
<feature type="binding site" evidence="3">
    <location>
        <begin position="367"/>
        <end position="373"/>
    </location>
    <ligand>
        <name>substrate</name>
    </ligand>
</feature>
<evidence type="ECO:0000313" key="6">
    <source>
        <dbReference type="EMBL" id="AET41029.1"/>
    </source>
</evidence>
<dbReference type="SUPFAM" id="SSF52799">
    <property type="entry name" value="(Phosphotyrosine protein) phosphatases II"/>
    <property type="match status" value="1"/>
</dbReference>
<dbReference type="PANTHER" id="PTHR10807:SF128">
    <property type="entry name" value="PHOSPHATIDYLINOSITOL-3,5-BISPHOSPHATE 3-PHOSPHATASE"/>
    <property type="match status" value="1"/>
</dbReference>
<dbReference type="GO" id="GO:0005737">
    <property type="term" value="C:cytoplasm"/>
    <property type="evidence" value="ECO:0007669"/>
    <property type="project" value="TreeGrafter"/>
</dbReference>
<dbReference type="GO" id="GO:0004438">
    <property type="term" value="F:phosphatidylinositol-3-phosphate phosphatase activity"/>
    <property type="evidence" value="ECO:0007669"/>
    <property type="project" value="EnsemblFungi"/>
</dbReference>
<dbReference type="OrthoDB" id="271628at2759"/>
<dbReference type="SUPFAM" id="SSF50729">
    <property type="entry name" value="PH domain-like"/>
    <property type="match status" value="1"/>
</dbReference>
<dbReference type="Pfam" id="PF21098">
    <property type="entry name" value="PH-GRAM_MTMR6-like"/>
    <property type="match status" value="1"/>
</dbReference>
<dbReference type="GO" id="GO:0016020">
    <property type="term" value="C:membrane"/>
    <property type="evidence" value="ECO:0007669"/>
    <property type="project" value="TreeGrafter"/>
</dbReference>
<dbReference type="InParanoid" id="G8JW14"/>
<dbReference type="InterPro" id="IPR010569">
    <property type="entry name" value="Myotubularin-like_Pase_dom"/>
</dbReference>
<dbReference type="InterPro" id="IPR016130">
    <property type="entry name" value="Tyr_Pase_AS"/>
</dbReference>
<evidence type="ECO:0000256" key="4">
    <source>
        <dbReference type="SAM" id="MobiDB-lite"/>
    </source>
</evidence>
<dbReference type="GO" id="GO:0003729">
    <property type="term" value="F:mRNA binding"/>
    <property type="evidence" value="ECO:0007669"/>
    <property type="project" value="EnsemblFungi"/>
</dbReference>
<dbReference type="KEGG" id="erc:Ecym_7181"/>
<feature type="compositionally biased region" description="Polar residues" evidence="4">
    <location>
        <begin position="588"/>
        <end position="606"/>
    </location>
</feature>
<evidence type="ECO:0000256" key="2">
    <source>
        <dbReference type="PIRSR" id="PIRSR630564-1"/>
    </source>
</evidence>
<keyword evidence="7" id="KW-1185">Reference proteome</keyword>
<organism evidence="6 7">
    <name type="scientific">Eremothecium cymbalariae (strain CBS 270.75 / DBVPG 7215 / KCTC 17166 / NRRL Y-17582)</name>
    <name type="common">Yeast</name>
    <dbReference type="NCBI Taxonomy" id="931890"/>
    <lineage>
        <taxon>Eukaryota</taxon>
        <taxon>Fungi</taxon>
        <taxon>Dikarya</taxon>
        <taxon>Ascomycota</taxon>
        <taxon>Saccharomycotina</taxon>
        <taxon>Saccharomycetes</taxon>
        <taxon>Saccharomycetales</taxon>
        <taxon>Saccharomycetaceae</taxon>
        <taxon>Eremothecium</taxon>
    </lineage>
</organism>
<name>G8JW14_ERECY</name>
<dbReference type="FunCoup" id="G8JW14">
    <property type="interactions" value="379"/>
</dbReference>
<evidence type="ECO:0000313" key="7">
    <source>
        <dbReference type="Proteomes" id="UP000006790"/>
    </source>
</evidence>
<dbReference type="InterPro" id="IPR030564">
    <property type="entry name" value="Myotubularin"/>
</dbReference>
<feature type="active site" description="Phosphocysteine intermediate" evidence="2">
    <location>
        <position position="367"/>
    </location>
</feature>
<proteinExistence type="inferred from homology"/>
<dbReference type="Gene3D" id="2.30.29.30">
    <property type="entry name" value="Pleckstrin-homology domain (PH domain)/Phosphotyrosine-binding domain (PTB)"/>
    <property type="match status" value="1"/>
</dbReference>
<dbReference type="OMA" id="RTMEGFM"/>
<dbReference type="RefSeq" id="XP_003647846.1">
    <property type="nucleotide sequence ID" value="XM_003647798.1"/>
</dbReference>
<dbReference type="InterPro" id="IPR048994">
    <property type="entry name" value="PH-GRAM_MTMR6-9"/>
</dbReference>
<dbReference type="AlphaFoldDB" id="G8JW14"/>
<sequence length="630" mass="72610">MEYIKVAKVNNVILHKKGVSIEGTLHLTTHHLIFTSGSISREFWVSYPTIGTVFKNKGSAIISKHKHDLDGSTKPLYRGKDIWGFANVKIVGKDYTVFSLDFPIESTAQDVFDSILHLTVLHQASQLYAFIYVPNKTELQFNSWKLYEPLLEFRRQGLTLDSDSTWRSTSVNDNFQLCGTYPRILVVPAMISDALLKHASKYRSQNRIPVLTYYYKKTGASIIRSAQPLPGLTQQRSIQDEKIVYESFKCAINQTNKNLIVDARPATNAMAQTALGGGTENMDNYSFNNTCTRMFLGIDNIHVMRDTLNFMVENFIVDNDLNLPIDRHSLNISKAANWLKHIRLLLSSADTLTKSIIFNRSNILVHCSDGWDRTAQICSLVQLCLDPYFRTFEGFMVLVEKDWLSFGHRFAERCGHLSSESVFRDNSINRINISNNQPIDNGEYTDVAVSTSELVVRKSSHIKKKTNLKLGSPIFQQFLDCVYQLLIQNPEQFEFNERFLRRLVYHLYSCQYGTFIFDNEKERVFNDAYNTTRSVWDYFRSRTREFTNSSFKPINPQEEEDWILPDLNKVQWWWQLFGRKFDEMIDTNDSASNESNNTASQQTPDDGNSIKIYKITSKLATFSLDIFGKK</sequence>
<dbReference type="HOGENOM" id="CLU_001839_5_1_1"/>
<dbReference type="EMBL" id="CP002503">
    <property type="protein sequence ID" value="AET41029.1"/>
    <property type="molecule type" value="Genomic_DNA"/>
</dbReference>
<dbReference type="GO" id="GO:0046856">
    <property type="term" value="P:phosphatidylinositol dephosphorylation"/>
    <property type="evidence" value="ECO:0007669"/>
    <property type="project" value="EnsemblFungi"/>
</dbReference>
<dbReference type="STRING" id="931890.G8JW14"/>
<gene>
    <name evidence="6" type="ordered locus">Ecym_7181</name>
</gene>
<comment type="similarity">
    <text evidence="1">Belongs to the protein-tyrosine phosphatase family. Non-receptor class myotubularin subfamily.</text>
</comment>
<feature type="region of interest" description="Disordered" evidence="4">
    <location>
        <begin position="588"/>
        <end position="607"/>
    </location>
</feature>
<dbReference type="PANTHER" id="PTHR10807">
    <property type="entry name" value="MYOTUBULARIN-RELATED"/>
    <property type="match status" value="1"/>
</dbReference>
<feature type="domain" description="Myotubularin phosphatase" evidence="5">
    <location>
        <begin position="143"/>
        <end position="577"/>
    </location>
</feature>
<dbReference type="Pfam" id="PF06602">
    <property type="entry name" value="Myotub-related"/>
    <property type="match status" value="1"/>
</dbReference>
<dbReference type="PROSITE" id="PS51339">
    <property type="entry name" value="PPASE_MYOTUBULARIN"/>
    <property type="match status" value="1"/>
</dbReference>
<dbReference type="CDD" id="cd17666">
    <property type="entry name" value="PTP-MTM-like_fungal"/>
    <property type="match status" value="1"/>
</dbReference>
<dbReference type="InterPro" id="IPR011993">
    <property type="entry name" value="PH-like_dom_sf"/>
</dbReference>
<dbReference type="InterPro" id="IPR029021">
    <property type="entry name" value="Prot-tyrosine_phosphatase-like"/>
</dbReference>
<protein>
    <recommendedName>
        <fullName evidence="5">Myotubularin phosphatase domain-containing protein</fullName>
    </recommendedName>
</protein>
<evidence type="ECO:0000256" key="3">
    <source>
        <dbReference type="PIRSR" id="PIRSR630564-2"/>
    </source>
</evidence>
<accession>G8JW14</accession>
<dbReference type="eggNOG" id="KOG1089">
    <property type="taxonomic scope" value="Eukaryota"/>
</dbReference>
<dbReference type="PROSITE" id="PS00383">
    <property type="entry name" value="TYR_PHOSPHATASE_1"/>
    <property type="match status" value="1"/>
</dbReference>
<feature type="binding site" evidence="3">
    <location>
        <begin position="300"/>
        <end position="301"/>
    </location>
    <ligand>
        <name>substrate</name>
    </ligand>
</feature>